<proteinExistence type="predicted"/>
<dbReference type="InterPro" id="IPR021844">
    <property type="entry name" value="Integr_conj_element_PFL4704"/>
</dbReference>
<dbReference type="OrthoDB" id="7064293at2"/>
<gene>
    <name evidence="1" type="ORF">LFA_2441</name>
</gene>
<dbReference type="NCBIfam" id="TIGR03749">
    <property type="entry name" value="conj_TIGR03749"/>
    <property type="match status" value="1"/>
</dbReference>
<accession>A0A098G5N3</accession>
<dbReference type="Pfam" id="PF11920">
    <property type="entry name" value="DUF3438"/>
    <property type="match status" value="1"/>
</dbReference>
<dbReference type="STRING" id="1212491.LFA_2441"/>
<evidence type="ECO:0000313" key="1">
    <source>
        <dbReference type="EMBL" id="CEG57813.1"/>
    </source>
</evidence>
<dbReference type="EMBL" id="LN614827">
    <property type="protein sequence ID" value="CEG57813.1"/>
    <property type="molecule type" value="Genomic_DNA"/>
</dbReference>
<evidence type="ECO:0000313" key="2">
    <source>
        <dbReference type="Proteomes" id="UP000032430"/>
    </source>
</evidence>
<keyword evidence="2" id="KW-1185">Reference proteome</keyword>
<organism evidence="1 2">
    <name type="scientific">Legionella fallonii LLAP-10</name>
    <dbReference type="NCBI Taxonomy" id="1212491"/>
    <lineage>
        <taxon>Bacteria</taxon>
        <taxon>Pseudomonadati</taxon>
        <taxon>Pseudomonadota</taxon>
        <taxon>Gammaproteobacteria</taxon>
        <taxon>Legionellales</taxon>
        <taxon>Legionellaceae</taxon>
        <taxon>Legionella</taxon>
    </lineage>
</organism>
<dbReference type="AlphaFoldDB" id="A0A098G5N3"/>
<reference evidence="2" key="1">
    <citation type="submission" date="2014-09" db="EMBL/GenBank/DDBJ databases">
        <authorList>
            <person name="Gomez-Valero L."/>
        </authorList>
    </citation>
    <scope>NUCLEOTIDE SEQUENCE [LARGE SCALE GENOMIC DNA]</scope>
    <source>
        <strain evidence="2">ATCC700992</strain>
    </source>
</reference>
<name>A0A098G5N3_9GAMM</name>
<dbReference type="RefSeq" id="WP_045096240.1">
    <property type="nucleotide sequence ID" value="NZ_LN614827.1"/>
</dbReference>
<dbReference type="KEGG" id="lfa:LFA_2441"/>
<dbReference type="HOGENOM" id="CLU_039053_1_0_6"/>
<dbReference type="Proteomes" id="UP000032430">
    <property type="component" value="Chromosome I"/>
</dbReference>
<protein>
    <recommendedName>
        <fullName evidence="3">TIGR03749 family integrating conjugative element protein</fullName>
    </recommendedName>
</protein>
<evidence type="ECO:0008006" key="3">
    <source>
        <dbReference type="Google" id="ProtNLM"/>
    </source>
</evidence>
<sequence>MTKYKWLFVLISVLVSMEVFALDAEHVLWDKTPIHLSISLNEERLVHFPQAISIIDNEAGEKIAVLKIQDALYLKGKESFDNKRLLVQLMPQGEVIILNLSANEKITANKPVEILLENKEESNNNQPETANSFDINSITLTRFAIQSLYAPQRLLVIPEGVGRIPMQTRKQISLIYGASMESRPLISWHGGAFYVTAIELKNLLNKEVVVDPRRMVGNWQTATFYPTNTLAPRGKEDTTTVFLVSDRPFNEALVTGREFVR</sequence>